<gene>
    <name evidence="1" type="ORF">NM688_g6385</name>
</gene>
<accession>A0ACC1SGV7</accession>
<reference evidence="1" key="1">
    <citation type="submission" date="2022-07" db="EMBL/GenBank/DDBJ databases">
        <title>Genome Sequence of Phlebia brevispora.</title>
        <authorList>
            <person name="Buettner E."/>
        </authorList>
    </citation>
    <scope>NUCLEOTIDE SEQUENCE</scope>
    <source>
        <strain evidence="1">MPL23</strain>
    </source>
</reference>
<name>A0ACC1SGV7_9APHY</name>
<evidence type="ECO:0000313" key="1">
    <source>
        <dbReference type="EMBL" id="KAJ3539291.1"/>
    </source>
</evidence>
<keyword evidence="2" id="KW-1185">Reference proteome</keyword>
<proteinExistence type="predicted"/>
<comment type="caution">
    <text evidence="1">The sequence shown here is derived from an EMBL/GenBank/DDBJ whole genome shotgun (WGS) entry which is preliminary data.</text>
</comment>
<organism evidence="1 2">
    <name type="scientific">Phlebia brevispora</name>
    <dbReference type="NCBI Taxonomy" id="194682"/>
    <lineage>
        <taxon>Eukaryota</taxon>
        <taxon>Fungi</taxon>
        <taxon>Dikarya</taxon>
        <taxon>Basidiomycota</taxon>
        <taxon>Agaricomycotina</taxon>
        <taxon>Agaricomycetes</taxon>
        <taxon>Polyporales</taxon>
        <taxon>Meruliaceae</taxon>
        <taxon>Phlebia</taxon>
    </lineage>
</organism>
<protein>
    <submittedName>
        <fullName evidence="1">Uncharacterized protein</fullName>
    </submittedName>
</protein>
<dbReference type="Proteomes" id="UP001148662">
    <property type="component" value="Unassembled WGS sequence"/>
</dbReference>
<sequence length="301" mass="33505">MNTVHDEHSPNVTSLLKEIVVELKAMREQLPSKQQSKPETVAEDDKVDAELKEQEEAWELAVDTLKKREKDITDSWKDELNNLLVFTGLFSAIVTAFTVVSFTWLQQDPGDATNILLANISLQLSHFIFDAEPHFCLLRDCRPAMASAAPASPRNPSAQGGPTALAQVRWAAGVASPWDHFAVAAPTTDRSGTFSRRPFSIVQGVERYCDHRLRHCGFVRFSRVPGYDLGTIDLTPLPLQITSYSDRHHHPSMGYISFNTSPFVHLIYSAVLLGIGDYKMLVEATSFNKHILPSVHLLSAP</sequence>
<dbReference type="EMBL" id="JANHOG010001308">
    <property type="protein sequence ID" value="KAJ3539291.1"/>
    <property type="molecule type" value="Genomic_DNA"/>
</dbReference>
<evidence type="ECO:0000313" key="2">
    <source>
        <dbReference type="Proteomes" id="UP001148662"/>
    </source>
</evidence>